<dbReference type="PANTHER" id="PTHR33085">
    <property type="entry name" value="OS12G0113100 PROTEIN-RELATED"/>
    <property type="match status" value="1"/>
</dbReference>
<evidence type="ECO:0000313" key="2">
    <source>
        <dbReference type="Proteomes" id="UP000019116"/>
    </source>
</evidence>
<evidence type="ECO:0008006" key="3">
    <source>
        <dbReference type="Google" id="ProtNLM"/>
    </source>
</evidence>
<accession>A0A3B5YWM9</accession>
<proteinExistence type="predicted"/>
<dbReference type="Proteomes" id="UP000019116">
    <property type="component" value="Chromosome 1B"/>
</dbReference>
<organism evidence="1">
    <name type="scientific">Triticum aestivum</name>
    <name type="common">Wheat</name>
    <dbReference type="NCBI Taxonomy" id="4565"/>
    <lineage>
        <taxon>Eukaryota</taxon>
        <taxon>Viridiplantae</taxon>
        <taxon>Streptophyta</taxon>
        <taxon>Embryophyta</taxon>
        <taxon>Tracheophyta</taxon>
        <taxon>Spermatophyta</taxon>
        <taxon>Magnoliopsida</taxon>
        <taxon>Liliopsida</taxon>
        <taxon>Poales</taxon>
        <taxon>Poaceae</taxon>
        <taxon>BOP clade</taxon>
        <taxon>Pooideae</taxon>
        <taxon>Triticodae</taxon>
        <taxon>Triticeae</taxon>
        <taxon>Triticinae</taxon>
        <taxon>Triticum</taxon>
    </lineage>
</organism>
<protein>
    <recommendedName>
        <fullName evidence="3">DUF1618 domain-containing protein</fullName>
    </recommendedName>
</protein>
<dbReference type="Gramene" id="TraesCS1B02G166300.1">
    <property type="protein sequence ID" value="TraesCS1B02G166300.1.cds1"/>
    <property type="gene ID" value="TraesCS1B02G166300"/>
</dbReference>
<name>A0A3B5YWM9_WHEAT</name>
<dbReference type="Gramene" id="TraesCLE_scaffold_098165_01G000100.1">
    <property type="protein sequence ID" value="TraesCLE_scaffold_098165_01G000100.1"/>
    <property type="gene ID" value="TraesCLE_scaffold_098165_01G000100"/>
</dbReference>
<dbReference type="Gramene" id="TraesROB_scaffold_094192_01G000100.1">
    <property type="protein sequence ID" value="TraesROB_scaffold_094192_01G000100.1"/>
    <property type="gene ID" value="TraesROB_scaffold_094192_01G000100"/>
</dbReference>
<sequence length="364" mass="40707">MSKRKISLHSCSTAAAAVEMSKRKISLHNCSTAAAPKPQQHLFLVLDDWDKGYSVRKVDLDALDYANDNCEPDDFSEPPLARFDVVHGHSYAFVAHGTKIVAMKPHEVSPAIPAFDTATSAVGILPWPEFRMSFGRPILVSIDGRLFLFINRIHYLGDPPVCEAVYAPAVQKPWVWSSLDSPRSLLPFTAPVCYAVHPDGRTLVVSSRKWRTVTEEGTFSFDTKKMEWTRHGDWQLPFRGQAHYVSQLDAWIGMCHHKGGIGHLCSSDVVPVAAGATTLPRWKLLGEERLFDPDSPLHLGATLVHMGGTRFCLVESMWHKADEDVRQRKGKESGMYVGPPQVVIRMTTFDVQYDKDGELLLQSR</sequence>
<dbReference type="AlphaFoldDB" id="A0A3B5YWM9"/>
<dbReference type="InterPro" id="IPR012871">
    <property type="entry name" value="DUF1668_ORYSA"/>
</dbReference>
<dbReference type="Gramene" id="TraesWEE_scaffold_096274_01G000200.1">
    <property type="protein sequence ID" value="TraesWEE_scaffold_096274_01G000200.1"/>
    <property type="gene ID" value="TraesWEE_scaffold_096274_01G000200"/>
</dbReference>
<dbReference type="Gramene" id="TraesCS1B03G0488700.1">
    <property type="protein sequence ID" value="TraesCS1B03G0488700.1.CDS1"/>
    <property type="gene ID" value="TraesCS1B03G0488700"/>
</dbReference>
<dbReference type="OrthoDB" id="674784at2759"/>
<dbReference type="PANTHER" id="PTHR33085:SF97">
    <property type="entry name" value="DUF1618 DOMAIN-CONTAINING PROTEIN"/>
    <property type="match status" value="1"/>
</dbReference>
<evidence type="ECO:0000313" key="1">
    <source>
        <dbReference type="EnsemblPlants" id="TraesCS1B02G166300.1.cds1"/>
    </source>
</evidence>
<reference evidence="1" key="1">
    <citation type="submission" date="2018-08" db="EMBL/GenBank/DDBJ databases">
        <authorList>
            <person name="Rossello M."/>
        </authorList>
    </citation>
    <scope>NUCLEOTIDE SEQUENCE [LARGE SCALE GENOMIC DNA]</scope>
    <source>
        <strain evidence="1">cv. Chinese Spring</strain>
    </source>
</reference>
<keyword evidence="2" id="KW-1185">Reference proteome</keyword>
<dbReference type="Pfam" id="PF07893">
    <property type="entry name" value="DUF1668"/>
    <property type="match status" value="1"/>
</dbReference>
<dbReference type="Gramene" id="TraesRN1B0100496900.1">
    <property type="protein sequence ID" value="TraesRN1B0100496900.1"/>
    <property type="gene ID" value="TraesRN1B0100496900"/>
</dbReference>
<reference evidence="1" key="2">
    <citation type="submission" date="2018-10" db="UniProtKB">
        <authorList>
            <consortium name="EnsemblPlants"/>
        </authorList>
    </citation>
    <scope>IDENTIFICATION</scope>
</reference>
<dbReference type="EnsemblPlants" id="TraesCS1B02G166300.1">
    <property type="protein sequence ID" value="TraesCS1B02G166300.1.cds1"/>
    <property type="gene ID" value="TraesCS1B02G166300"/>
</dbReference>